<dbReference type="EMBL" id="HBUE01087784">
    <property type="protein sequence ID" value="CAG6480220.1"/>
    <property type="molecule type" value="Transcribed_RNA"/>
</dbReference>
<proteinExistence type="predicted"/>
<reference evidence="1" key="1">
    <citation type="submission" date="2021-05" db="EMBL/GenBank/DDBJ databases">
        <authorList>
            <person name="Alioto T."/>
            <person name="Alioto T."/>
            <person name="Gomez Garrido J."/>
        </authorList>
    </citation>
    <scope>NUCLEOTIDE SEQUENCE</scope>
</reference>
<dbReference type="AlphaFoldDB" id="A0A8D8BQZ1"/>
<sequence>MTRNSYNQMIPIQTATFHVDFVHLPHRLHGSAMPKHHTGCVLHLQTALIERFPAGSTVYPEQFRTLQKLPQLPDARWFLGMLLPASLPHAGLGLRESVQQRSVRVSIGGLLQIDHVQIRSLRGGSLR</sequence>
<dbReference type="EMBL" id="HBUE01087783">
    <property type="protein sequence ID" value="CAG6480219.1"/>
    <property type="molecule type" value="Transcribed_RNA"/>
</dbReference>
<accession>A0A8D8BQZ1</accession>
<organism evidence="1">
    <name type="scientific">Culex pipiens</name>
    <name type="common">House mosquito</name>
    <dbReference type="NCBI Taxonomy" id="7175"/>
    <lineage>
        <taxon>Eukaryota</taxon>
        <taxon>Metazoa</taxon>
        <taxon>Ecdysozoa</taxon>
        <taxon>Arthropoda</taxon>
        <taxon>Hexapoda</taxon>
        <taxon>Insecta</taxon>
        <taxon>Pterygota</taxon>
        <taxon>Neoptera</taxon>
        <taxon>Endopterygota</taxon>
        <taxon>Diptera</taxon>
        <taxon>Nematocera</taxon>
        <taxon>Culicoidea</taxon>
        <taxon>Culicidae</taxon>
        <taxon>Culicinae</taxon>
        <taxon>Culicini</taxon>
        <taxon>Culex</taxon>
        <taxon>Culex</taxon>
    </lineage>
</organism>
<evidence type="ECO:0000313" key="1">
    <source>
        <dbReference type="EMBL" id="CAG6480219.1"/>
    </source>
</evidence>
<protein>
    <submittedName>
        <fullName evidence="1">(northern house mosquito) hypothetical protein</fullName>
    </submittedName>
</protein>
<name>A0A8D8BQZ1_CULPI</name>